<keyword evidence="9" id="KW-0804">Transcription</keyword>
<dbReference type="Pfam" id="PF12874">
    <property type="entry name" value="zf-met"/>
    <property type="match status" value="1"/>
</dbReference>
<dbReference type="AlphaFoldDB" id="A0AAJ6YPX6"/>
<dbReference type="InterPro" id="IPR050752">
    <property type="entry name" value="C2H2-ZF_domain"/>
</dbReference>
<feature type="domain" description="C2H2-type" evidence="12">
    <location>
        <begin position="391"/>
        <end position="419"/>
    </location>
</feature>
<feature type="domain" description="C2H2-type" evidence="12">
    <location>
        <begin position="476"/>
        <end position="503"/>
    </location>
</feature>
<keyword evidence="8" id="KW-0238">DNA-binding</keyword>
<sequence>MDQESDYTDCIQYGPLQTIDEDTLYDTIVPTISNLTKSEILDVPNFIDDFEEVSIDGRSSTSVPITDIDSSTETLFTCKPCKIYFPIEDMFDKHMSMVHRRDMLPVERKRRKTKSILERLKEKAGGYRKNKHELYVCNYCSYASNVQSQVSSHVARKHGNIRKSVAVRTQTVTVAIEPAHLDVKDEPLEMVDDESKDEIALLKEDEEIFDSDVAIMTEEIEELDEKDVGIIDEDDIEIHTDVEFLNVDDYDILLDQHDKPATIPKRKLYNCPHCEFQATRRSFMNAHLTQEHNSEWKEAVSQQDNSASNEITKQYVPAIRNHACYYCHFAATTRSTLNAHTRRKHPGYLQPIKSRKQPPMEMHCDECDFSTTDRHKMQMHIERKHVTECRYTCEYCGKKFKVKCDLTSHIRFQHFRTPTVCDVCGKICSNSNALRVHQKREHYKPDFECSICKRRMVSQENLDEHIQRQHEQRTKFICEQCGKIFDQQNKLRQHAMTHTGERPHNCHVCGKSFARRAVFRQHLLIHTGQRPYVCDICGKSFTQKPGLICHRKMHPGDKPPLPVVYIDHILDKFVQKTDDNNDI</sequence>
<dbReference type="GO" id="GO:0000981">
    <property type="term" value="F:DNA-binding transcription factor activity, RNA polymerase II-specific"/>
    <property type="evidence" value="ECO:0007669"/>
    <property type="project" value="TreeGrafter"/>
</dbReference>
<organism evidence="13 14">
    <name type="scientific">Ceratosolen solmsi marchali</name>
    <dbReference type="NCBI Taxonomy" id="326594"/>
    <lineage>
        <taxon>Eukaryota</taxon>
        <taxon>Metazoa</taxon>
        <taxon>Ecdysozoa</taxon>
        <taxon>Arthropoda</taxon>
        <taxon>Hexapoda</taxon>
        <taxon>Insecta</taxon>
        <taxon>Pterygota</taxon>
        <taxon>Neoptera</taxon>
        <taxon>Endopterygota</taxon>
        <taxon>Hymenoptera</taxon>
        <taxon>Apocrita</taxon>
        <taxon>Proctotrupomorpha</taxon>
        <taxon>Chalcidoidea</taxon>
        <taxon>Agaonidae</taxon>
        <taxon>Agaoninae</taxon>
        <taxon>Ceratosolen</taxon>
    </lineage>
</organism>
<dbReference type="GO" id="GO:0008270">
    <property type="term" value="F:zinc ion binding"/>
    <property type="evidence" value="ECO:0007669"/>
    <property type="project" value="UniProtKB-KW"/>
</dbReference>
<dbReference type="Pfam" id="PF00096">
    <property type="entry name" value="zf-C2H2"/>
    <property type="match status" value="5"/>
</dbReference>
<dbReference type="PROSITE" id="PS00028">
    <property type="entry name" value="ZINC_FINGER_C2H2_1"/>
    <property type="match status" value="6"/>
</dbReference>
<feature type="domain" description="C2H2-type" evidence="12">
    <location>
        <begin position="532"/>
        <end position="559"/>
    </location>
</feature>
<dbReference type="GO" id="GO:0000978">
    <property type="term" value="F:RNA polymerase II cis-regulatory region sequence-specific DNA binding"/>
    <property type="evidence" value="ECO:0007669"/>
    <property type="project" value="TreeGrafter"/>
</dbReference>
<dbReference type="RefSeq" id="XP_011502102.1">
    <property type="nucleotide sequence ID" value="XM_011503800.1"/>
</dbReference>
<evidence type="ECO:0000256" key="7">
    <source>
        <dbReference type="ARBA" id="ARBA00023015"/>
    </source>
</evidence>
<keyword evidence="3" id="KW-0479">Metal-binding</keyword>
<dbReference type="SMART" id="SM00355">
    <property type="entry name" value="ZnF_C2H2"/>
    <property type="match status" value="11"/>
</dbReference>
<evidence type="ECO:0000256" key="6">
    <source>
        <dbReference type="ARBA" id="ARBA00022833"/>
    </source>
</evidence>
<dbReference type="InterPro" id="IPR013087">
    <property type="entry name" value="Znf_C2H2_type"/>
</dbReference>
<evidence type="ECO:0000256" key="11">
    <source>
        <dbReference type="PROSITE-ProRule" id="PRU00042"/>
    </source>
</evidence>
<dbReference type="FunFam" id="3.30.160.60:FF:001450">
    <property type="entry name" value="zinc finger protein 774"/>
    <property type="match status" value="1"/>
</dbReference>
<keyword evidence="5 11" id="KW-0863">Zinc-finger</keyword>
<comment type="similarity">
    <text evidence="2">Belongs to the krueppel C2H2-type zinc-finger protein family.</text>
</comment>
<keyword evidence="13" id="KW-1185">Reference proteome</keyword>
<keyword evidence="6" id="KW-0862">Zinc</keyword>
<dbReference type="Gene3D" id="3.30.160.60">
    <property type="entry name" value="Classic Zinc Finger"/>
    <property type="match status" value="6"/>
</dbReference>
<dbReference type="FunFam" id="3.30.160.60:FF:001437">
    <property type="entry name" value="Zinc finger protein 594"/>
    <property type="match status" value="1"/>
</dbReference>
<evidence type="ECO:0000313" key="13">
    <source>
        <dbReference type="Proteomes" id="UP000695007"/>
    </source>
</evidence>
<gene>
    <name evidence="14" type="primary">LOC105365591</name>
</gene>
<dbReference type="PROSITE" id="PS50157">
    <property type="entry name" value="ZINC_FINGER_C2H2_2"/>
    <property type="match status" value="5"/>
</dbReference>
<dbReference type="KEGG" id="csol:105365591"/>
<comment type="subcellular location">
    <subcellularLocation>
        <location evidence="1">Nucleus</location>
    </subcellularLocation>
</comment>
<evidence type="ECO:0000259" key="12">
    <source>
        <dbReference type="PROSITE" id="PS50157"/>
    </source>
</evidence>
<evidence type="ECO:0000256" key="5">
    <source>
        <dbReference type="ARBA" id="ARBA00022771"/>
    </source>
</evidence>
<keyword evidence="7" id="KW-0805">Transcription regulation</keyword>
<dbReference type="SUPFAM" id="SSF57667">
    <property type="entry name" value="beta-beta-alpha zinc fingers"/>
    <property type="match status" value="3"/>
</dbReference>
<evidence type="ECO:0000256" key="8">
    <source>
        <dbReference type="ARBA" id="ARBA00023125"/>
    </source>
</evidence>
<accession>A0AAJ6YPX6</accession>
<dbReference type="Proteomes" id="UP000695007">
    <property type="component" value="Unplaced"/>
</dbReference>
<keyword evidence="10" id="KW-0539">Nucleus</keyword>
<name>A0AAJ6YPX6_9HYME</name>
<evidence type="ECO:0000256" key="1">
    <source>
        <dbReference type="ARBA" id="ARBA00004123"/>
    </source>
</evidence>
<evidence type="ECO:0000256" key="3">
    <source>
        <dbReference type="ARBA" id="ARBA00022723"/>
    </source>
</evidence>
<feature type="domain" description="C2H2-type" evidence="12">
    <location>
        <begin position="504"/>
        <end position="531"/>
    </location>
</feature>
<proteinExistence type="inferred from homology"/>
<reference evidence="14" key="1">
    <citation type="submission" date="2025-08" db="UniProtKB">
        <authorList>
            <consortium name="RefSeq"/>
        </authorList>
    </citation>
    <scope>IDENTIFICATION</scope>
</reference>
<dbReference type="GeneID" id="105365591"/>
<dbReference type="FunFam" id="3.30.160.60:FF:000624">
    <property type="entry name" value="zinc finger protein 697"/>
    <property type="match status" value="1"/>
</dbReference>
<evidence type="ECO:0000256" key="9">
    <source>
        <dbReference type="ARBA" id="ARBA00023163"/>
    </source>
</evidence>
<keyword evidence="4" id="KW-0677">Repeat</keyword>
<evidence type="ECO:0000256" key="10">
    <source>
        <dbReference type="ARBA" id="ARBA00023242"/>
    </source>
</evidence>
<feature type="domain" description="C2H2-type" evidence="12">
    <location>
        <begin position="447"/>
        <end position="475"/>
    </location>
</feature>
<dbReference type="PANTHER" id="PTHR24384">
    <property type="entry name" value="FINGER PUTATIVE TRANSCRIPTION FACTOR FAMILY-RELATED"/>
    <property type="match status" value="1"/>
</dbReference>
<dbReference type="InterPro" id="IPR036236">
    <property type="entry name" value="Znf_C2H2_sf"/>
</dbReference>
<dbReference type="PANTHER" id="PTHR24384:SF189">
    <property type="entry name" value="C2H2-TYPE DOMAIN-CONTAINING PROTEIN-RELATED"/>
    <property type="match status" value="1"/>
</dbReference>
<dbReference type="GO" id="GO:0005634">
    <property type="term" value="C:nucleus"/>
    <property type="evidence" value="ECO:0007669"/>
    <property type="project" value="UniProtKB-SubCell"/>
</dbReference>
<evidence type="ECO:0000256" key="4">
    <source>
        <dbReference type="ARBA" id="ARBA00022737"/>
    </source>
</evidence>
<evidence type="ECO:0000256" key="2">
    <source>
        <dbReference type="ARBA" id="ARBA00006991"/>
    </source>
</evidence>
<protein>
    <submittedName>
        <fullName evidence="14">Zinc finger protein 846-like</fullName>
    </submittedName>
</protein>
<evidence type="ECO:0000313" key="14">
    <source>
        <dbReference type="RefSeq" id="XP_011502102.1"/>
    </source>
</evidence>